<evidence type="ECO:0000313" key="2">
    <source>
        <dbReference type="Proteomes" id="UP001157138"/>
    </source>
</evidence>
<reference evidence="2" key="1">
    <citation type="journal article" date="2019" name="Int. J. Syst. Evol. Microbiol.">
        <title>The Global Catalogue of Microorganisms (GCM) 10K type strain sequencing project: providing services to taxonomists for standard genome sequencing and annotation.</title>
        <authorList>
            <consortium name="The Broad Institute Genomics Platform"/>
            <consortium name="The Broad Institute Genome Sequencing Center for Infectious Disease"/>
            <person name="Wu L."/>
            <person name="Ma J."/>
        </authorList>
    </citation>
    <scope>NUCLEOTIDE SEQUENCE [LARGE SCALE GENOMIC DNA]</scope>
    <source>
        <strain evidence="2">NBRC 108723</strain>
    </source>
</reference>
<organism evidence="1 2">
    <name type="scientific">Vibrio zhanjiangensis</name>
    <dbReference type="NCBI Taxonomy" id="1046128"/>
    <lineage>
        <taxon>Bacteria</taxon>
        <taxon>Pseudomonadati</taxon>
        <taxon>Pseudomonadota</taxon>
        <taxon>Gammaproteobacteria</taxon>
        <taxon>Vibrionales</taxon>
        <taxon>Vibrionaceae</taxon>
        <taxon>Vibrio</taxon>
    </lineage>
</organism>
<dbReference type="Proteomes" id="UP001157138">
    <property type="component" value="Unassembled WGS sequence"/>
</dbReference>
<accession>A0ABQ6EU76</accession>
<gene>
    <name evidence="1" type="ORF">GCM10007938_00770</name>
</gene>
<evidence type="ECO:0000313" key="1">
    <source>
        <dbReference type="EMBL" id="GLT16301.1"/>
    </source>
</evidence>
<name>A0ABQ6EU76_9VIBR</name>
<keyword evidence="2" id="KW-1185">Reference proteome</keyword>
<protein>
    <submittedName>
        <fullName evidence="1">Uncharacterized protein</fullName>
    </submittedName>
</protein>
<dbReference type="EMBL" id="BSPW01000001">
    <property type="protein sequence ID" value="GLT16301.1"/>
    <property type="molecule type" value="Genomic_DNA"/>
</dbReference>
<proteinExistence type="predicted"/>
<comment type="caution">
    <text evidence="1">The sequence shown here is derived from an EMBL/GenBank/DDBJ whole genome shotgun (WGS) entry which is preliminary data.</text>
</comment>
<sequence>MLQVEMKMPYLKLIMEMLKIAPYLVDSYQDKRRERIIKNSNKHMERINENPIETFSDDFGAASGSVQLDNSIRRKLPSGTDKS</sequence>